<dbReference type="PANTHER" id="PTHR47466:SF1">
    <property type="entry name" value="METALLOPROTEASE MEP1 (AFU_ORTHOLOGUE AFUA_1G07730)-RELATED"/>
    <property type="match status" value="1"/>
</dbReference>
<feature type="domain" description="Peptidase M43 pregnancy-associated plasma-A" evidence="10">
    <location>
        <begin position="167"/>
        <end position="259"/>
    </location>
</feature>
<dbReference type="GO" id="GO:0008237">
    <property type="term" value="F:metallopeptidase activity"/>
    <property type="evidence" value="ECO:0007669"/>
    <property type="project" value="UniProtKB-KW"/>
</dbReference>
<evidence type="ECO:0000256" key="6">
    <source>
        <dbReference type="ARBA" id="ARBA00022833"/>
    </source>
</evidence>
<proteinExistence type="inferred from homology"/>
<feature type="region of interest" description="Disordered" evidence="9">
    <location>
        <begin position="197"/>
        <end position="228"/>
    </location>
</feature>
<keyword evidence="4" id="KW-0732">Signal</keyword>
<dbReference type="Pfam" id="PF05572">
    <property type="entry name" value="Peptidase_M43"/>
    <property type="match status" value="1"/>
</dbReference>
<dbReference type="OrthoDB" id="536211at2759"/>
<dbReference type="GO" id="GO:0006508">
    <property type="term" value="P:proteolysis"/>
    <property type="evidence" value="ECO:0007669"/>
    <property type="project" value="UniProtKB-KW"/>
</dbReference>
<keyword evidence="5" id="KW-0378">Hydrolase</keyword>
<comment type="similarity">
    <text evidence="1">Belongs to the peptidase M43B family.</text>
</comment>
<evidence type="ECO:0000256" key="2">
    <source>
        <dbReference type="ARBA" id="ARBA00022670"/>
    </source>
</evidence>
<reference evidence="11 12" key="1">
    <citation type="journal article" date="2019" name="Nat. Ecol. Evol.">
        <title>Megaphylogeny resolves global patterns of mushroom evolution.</title>
        <authorList>
            <person name="Varga T."/>
            <person name="Krizsan K."/>
            <person name="Foldi C."/>
            <person name="Dima B."/>
            <person name="Sanchez-Garcia M."/>
            <person name="Sanchez-Ramirez S."/>
            <person name="Szollosi G.J."/>
            <person name="Szarkandi J.G."/>
            <person name="Papp V."/>
            <person name="Albert L."/>
            <person name="Andreopoulos W."/>
            <person name="Angelini C."/>
            <person name="Antonin V."/>
            <person name="Barry K.W."/>
            <person name="Bougher N.L."/>
            <person name="Buchanan P."/>
            <person name="Buyck B."/>
            <person name="Bense V."/>
            <person name="Catcheside P."/>
            <person name="Chovatia M."/>
            <person name="Cooper J."/>
            <person name="Damon W."/>
            <person name="Desjardin D."/>
            <person name="Finy P."/>
            <person name="Geml J."/>
            <person name="Haridas S."/>
            <person name="Hughes K."/>
            <person name="Justo A."/>
            <person name="Karasinski D."/>
            <person name="Kautmanova I."/>
            <person name="Kiss B."/>
            <person name="Kocsube S."/>
            <person name="Kotiranta H."/>
            <person name="LaButti K.M."/>
            <person name="Lechner B.E."/>
            <person name="Liimatainen K."/>
            <person name="Lipzen A."/>
            <person name="Lukacs Z."/>
            <person name="Mihaltcheva S."/>
            <person name="Morgado L.N."/>
            <person name="Niskanen T."/>
            <person name="Noordeloos M.E."/>
            <person name="Ohm R.A."/>
            <person name="Ortiz-Santana B."/>
            <person name="Ovrebo C."/>
            <person name="Racz N."/>
            <person name="Riley R."/>
            <person name="Savchenko A."/>
            <person name="Shiryaev A."/>
            <person name="Soop K."/>
            <person name="Spirin V."/>
            <person name="Szebenyi C."/>
            <person name="Tomsovsky M."/>
            <person name="Tulloss R.E."/>
            <person name="Uehling J."/>
            <person name="Grigoriev I.V."/>
            <person name="Vagvolgyi C."/>
            <person name="Papp T."/>
            <person name="Martin F.M."/>
            <person name="Miettinen O."/>
            <person name="Hibbett D.S."/>
            <person name="Nagy L.G."/>
        </authorList>
    </citation>
    <scope>NUCLEOTIDE SEQUENCE [LARGE SCALE GENOMIC DNA]</scope>
    <source>
        <strain evidence="11 12">CBS 121175</strain>
    </source>
</reference>
<dbReference type="PANTHER" id="PTHR47466">
    <property type="match status" value="1"/>
</dbReference>
<evidence type="ECO:0000313" key="11">
    <source>
        <dbReference type="EMBL" id="TFK26733.1"/>
    </source>
</evidence>
<keyword evidence="6" id="KW-0862">Zinc</keyword>
<dbReference type="SUPFAM" id="SSF55486">
    <property type="entry name" value="Metalloproteases ('zincins'), catalytic domain"/>
    <property type="match status" value="1"/>
</dbReference>
<protein>
    <recommendedName>
        <fullName evidence="10">Peptidase M43 pregnancy-associated plasma-A domain-containing protein</fullName>
    </recommendedName>
</protein>
<dbReference type="InterPro" id="IPR008754">
    <property type="entry name" value="Peptidase_M43"/>
</dbReference>
<organism evidence="11 12">
    <name type="scientific">Coprinopsis marcescibilis</name>
    <name type="common">Agaric fungus</name>
    <name type="synonym">Psathyrella marcescibilis</name>
    <dbReference type="NCBI Taxonomy" id="230819"/>
    <lineage>
        <taxon>Eukaryota</taxon>
        <taxon>Fungi</taxon>
        <taxon>Dikarya</taxon>
        <taxon>Basidiomycota</taxon>
        <taxon>Agaricomycotina</taxon>
        <taxon>Agaricomycetes</taxon>
        <taxon>Agaricomycetidae</taxon>
        <taxon>Agaricales</taxon>
        <taxon>Agaricineae</taxon>
        <taxon>Psathyrellaceae</taxon>
        <taxon>Coprinopsis</taxon>
    </lineage>
</organism>
<keyword evidence="8" id="KW-1015">Disulfide bond</keyword>
<accession>A0A5C3L2G8</accession>
<dbReference type="EMBL" id="ML210171">
    <property type="protein sequence ID" value="TFK26733.1"/>
    <property type="molecule type" value="Genomic_DNA"/>
</dbReference>
<dbReference type="Gene3D" id="3.40.390.10">
    <property type="entry name" value="Collagenase (Catalytic Domain)"/>
    <property type="match status" value="1"/>
</dbReference>
<dbReference type="AlphaFoldDB" id="A0A5C3L2G8"/>
<evidence type="ECO:0000256" key="5">
    <source>
        <dbReference type="ARBA" id="ARBA00022801"/>
    </source>
</evidence>
<sequence>MLIFNVASECGTDISPAEVARQEGRFRLLRQLRGPAETYVFPLYYHVVAQDETFAGGWLQDETVHQMVSLLNNGFVGTGVSFRLEGIGRHLNSTWFRNADNKQGVALEREMKERTRVGGGDSLNVWTVGMQGPDAPAGYAKFPWNFENDRAIDGVVVKWSLIPGGSPRRSGKTLIHEAGHWVGLYHTFQGTKGCTGDGDSVADTPMQGESTSLSAGCGPSDTCPDQPGDDPVFNYMDYSSDECRSLFTPGQIERMKQMLSTYRAPSAPSVPVDQQDDE</sequence>
<name>A0A5C3L2G8_COPMA</name>
<keyword evidence="7" id="KW-0482">Metalloprotease</keyword>
<keyword evidence="2" id="KW-0645">Protease</keyword>
<dbReference type="Proteomes" id="UP000307440">
    <property type="component" value="Unassembled WGS sequence"/>
</dbReference>
<feature type="region of interest" description="Disordered" evidence="9">
    <location>
        <begin position="259"/>
        <end position="278"/>
    </location>
</feature>
<keyword evidence="3" id="KW-0479">Metal-binding</keyword>
<evidence type="ECO:0000256" key="8">
    <source>
        <dbReference type="ARBA" id="ARBA00023157"/>
    </source>
</evidence>
<evidence type="ECO:0000259" key="10">
    <source>
        <dbReference type="Pfam" id="PF05572"/>
    </source>
</evidence>
<evidence type="ECO:0000256" key="4">
    <source>
        <dbReference type="ARBA" id="ARBA00022729"/>
    </source>
</evidence>
<keyword evidence="12" id="KW-1185">Reference proteome</keyword>
<evidence type="ECO:0000256" key="3">
    <source>
        <dbReference type="ARBA" id="ARBA00022723"/>
    </source>
</evidence>
<evidence type="ECO:0000256" key="9">
    <source>
        <dbReference type="SAM" id="MobiDB-lite"/>
    </source>
</evidence>
<evidence type="ECO:0000313" key="12">
    <source>
        <dbReference type="Proteomes" id="UP000307440"/>
    </source>
</evidence>
<evidence type="ECO:0000256" key="1">
    <source>
        <dbReference type="ARBA" id="ARBA00008721"/>
    </source>
</evidence>
<dbReference type="STRING" id="230819.A0A5C3L2G8"/>
<dbReference type="InterPro" id="IPR024079">
    <property type="entry name" value="MetalloPept_cat_dom_sf"/>
</dbReference>
<dbReference type="CDD" id="cd04275">
    <property type="entry name" value="ZnMc_pappalysin_like"/>
    <property type="match status" value="1"/>
</dbReference>
<gene>
    <name evidence="11" type="ORF">FA15DRAFT_587695</name>
</gene>
<evidence type="ECO:0000256" key="7">
    <source>
        <dbReference type="ARBA" id="ARBA00023049"/>
    </source>
</evidence>
<dbReference type="GO" id="GO:0046872">
    <property type="term" value="F:metal ion binding"/>
    <property type="evidence" value="ECO:0007669"/>
    <property type="project" value="UniProtKB-KW"/>
</dbReference>